<evidence type="ECO:0000256" key="1">
    <source>
        <dbReference type="SAM" id="MobiDB-lite"/>
    </source>
</evidence>
<protein>
    <submittedName>
        <fullName evidence="2">Uncharacterized protein</fullName>
    </submittedName>
</protein>
<sequence length="116" mass="12444">MVSGRLADHHVRSARSESSVRPESRRGNSDQGDVGTVEDDTPVEEAISVQAAAADEQPPEYDPTGRPDVDAVLDRLGELAGLAPSDHIDIYEDAHRRLHETLLAAGEDHGDDAGRP</sequence>
<feature type="compositionally biased region" description="Basic and acidic residues" evidence="1">
    <location>
        <begin position="1"/>
        <end position="28"/>
    </location>
</feature>
<name>A0A1I2VQW3_9ACTN</name>
<dbReference type="AlphaFoldDB" id="A0A1I2VQW3"/>
<reference evidence="2 3" key="1">
    <citation type="submission" date="2016-10" db="EMBL/GenBank/DDBJ databases">
        <authorList>
            <person name="de Groot N.N."/>
        </authorList>
    </citation>
    <scope>NUCLEOTIDE SEQUENCE [LARGE SCALE GENOMIC DNA]</scope>
    <source>
        <strain evidence="2 3">CPCC 202808</strain>
    </source>
</reference>
<proteinExistence type="predicted"/>
<dbReference type="STRING" id="504797.SAMN05421678_109303"/>
<organism evidence="2 3">
    <name type="scientific">Actinopolymorpha cephalotaxi</name>
    <dbReference type="NCBI Taxonomy" id="504797"/>
    <lineage>
        <taxon>Bacteria</taxon>
        <taxon>Bacillati</taxon>
        <taxon>Actinomycetota</taxon>
        <taxon>Actinomycetes</taxon>
        <taxon>Propionibacteriales</taxon>
        <taxon>Actinopolymorphaceae</taxon>
        <taxon>Actinopolymorpha</taxon>
    </lineage>
</organism>
<evidence type="ECO:0000313" key="3">
    <source>
        <dbReference type="Proteomes" id="UP000199052"/>
    </source>
</evidence>
<evidence type="ECO:0000313" key="2">
    <source>
        <dbReference type="EMBL" id="SFG91552.1"/>
    </source>
</evidence>
<feature type="region of interest" description="Disordered" evidence="1">
    <location>
        <begin position="1"/>
        <end position="43"/>
    </location>
</feature>
<accession>A0A1I2VQW3</accession>
<gene>
    <name evidence="2" type="ORF">SAMN05421678_109303</name>
</gene>
<dbReference type="Proteomes" id="UP000199052">
    <property type="component" value="Unassembled WGS sequence"/>
</dbReference>
<dbReference type="EMBL" id="FOOI01000009">
    <property type="protein sequence ID" value="SFG91552.1"/>
    <property type="molecule type" value="Genomic_DNA"/>
</dbReference>